<dbReference type="STRING" id="1123269.NX02_25505"/>
<dbReference type="SUPFAM" id="SSF51905">
    <property type="entry name" value="FAD/NAD(P)-binding domain"/>
    <property type="match status" value="1"/>
</dbReference>
<sequence length="363" mass="37208">MRRTAALIAGAGPAGSVAAIALARAGARPLLIERQRETGDPLCGGFLSWRTIDRLAGLGIDTDALGGTTIRSVRLFAGGRSAESRLPGAAMGVSRHRLDSALLAEARRAGAGVELGCAIREAAGTTLRLADGATIAGASLFLATGKHELRGHGRNTPGDGDPWLGLRIRLPATPRLERLVGDAVELHLFDRGYAGLVRQEDGGGNLCLALHKSLLVETGGGPAALFAHLAQALPDLADRIAGAPTDHPDAVAAVPYGWRAQFGVAGLFRLGDQAAVIPSLAGEGIDIALASGSAAAAAWMQGGAAEAVTYQRRFSASLRRPLAVADWLKQLCERPGLAAPGVALMHAVPALAGLFARATRVAA</sequence>
<proteinExistence type="predicted"/>
<dbReference type="Proteomes" id="UP000018851">
    <property type="component" value="Chromosome"/>
</dbReference>
<accession>W0AJH1</accession>
<evidence type="ECO:0000313" key="3">
    <source>
        <dbReference type="Proteomes" id="UP000018851"/>
    </source>
</evidence>
<reference evidence="2 3" key="1">
    <citation type="submission" date="2013-07" db="EMBL/GenBank/DDBJ databases">
        <title>Completed genome of Sphingomonas sanxanigenens NX02.</title>
        <authorList>
            <person name="Ma T."/>
            <person name="Huang H."/>
            <person name="Wu M."/>
            <person name="Li X."/>
            <person name="Li G."/>
        </authorList>
    </citation>
    <scope>NUCLEOTIDE SEQUENCE [LARGE SCALE GENOMIC DNA]</scope>
    <source>
        <strain evidence="2 3">NX02</strain>
    </source>
</reference>
<dbReference type="HOGENOM" id="CLU_024648_5_3_5"/>
<dbReference type="GO" id="GO:0071949">
    <property type="term" value="F:FAD binding"/>
    <property type="evidence" value="ECO:0007669"/>
    <property type="project" value="InterPro"/>
</dbReference>
<dbReference type="PANTHER" id="PTHR42685:SF22">
    <property type="entry name" value="CONDITIONED MEDIUM FACTOR RECEPTOR 1"/>
    <property type="match status" value="1"/>
</dbReference>
<dbReference type="PRINTS" id="PR00368">
    <property type="entry name" value="FADPNR"/>
</dbReference>
<gene>
    <name evidence="2" type="ORF">NX02_25505</name>
</gene>
<dbReference type="EMBL" id="CP006644">
    <property type="protein sequence ID" value="AHE56707.1"/>
    <property type="molecule type" value="Genomic_DNA"/>
</dbReference>
<dbReference type="InterPro" id="IPR050407">
    <property type="entry name" value="Geranylgeranyl_reductase"/>
</dbReference>
<dbReference type="PATRIC" id="fig|1123269.5.peg.5002"/>
<dbReference type="InterPro" id="IPR002938">
    <property type="entry name" value="FAD-bd"/>
</dbReference>
<feature type="domain" description="FAD-binding" evidence="1">
    <location>
        <begin position="4"/>
        <end position="114"/>
    </location>
</feature>
<name>W0AJH1_9SPHN</name>
<dbReference type="RefSeq" id="WP_025294809.1">
    <property type="nucleotide sequence ID" value="NZ_CP006644.1"/>
</dbReference>
<dbReference type="Pfam" id="PF01494">
    <property type="entry name" value="FAD_binding_3"/>
    <property type="match status" value="1"/>
</dbReference>
<evidence type="ECO:0000259" key="1">
    <source>
        <dbReference type="Pfam" id="PF01494"/>
    </source>
</evidence>
<dbReference type="KEGG" id="ssan:NX02_25505"/>
<dbReference type="AlphaFoldDB" id="W0AJH1"/>
<protein>
    <recommendedName>
        <fullName evidence="1">FAD-binding domain-containing protein</fullName>
    </recommendedName>
</protein>
<dbReference type="OrthoDB" id="5652862at2"/>
<dbReference type="Gene3D" id="3.50.50.60">
    <property type="entry name" value="FAD/NAD(P)-binding domain"/>
    <property type="match status" value="1"/>
</dbReference>
<keyword evidence="3" id="KW-1185">Reference proteome</keyword>
<organism evidence="2 3">
    <name type="scientific">Sphingomonas sanxanigenens DSM 19645 = NX02</name>
    <dbReference type="NCBI Taxonomy" id="1123269"/>
    <lineage>
        <taxon>Bacteria</taxon>
        <taxon>Pseudomonadati</taxon>
        <taxon>Pseudomonadota</taxon>
        <taxon>Alphaproteobacteria</taxon>
        <taxon>Sphingomonadales</taxon>
        <taxon>Sphingomonadaceae</taxon>
        <taxon>Sphingomonas</taxon>
    </lineage>
</organism>
<dbReference type="InterPro" id="IPR036188">
    <property type="entry name" value="FAD/NAD-bd_sf"/>
</dbReference>
<evidence type="ECO:0000313" key="2">
    <source>
        <dbReference type="EMBL" id="AHE56707.1"/>
    </source>
</evidence>
<dbReference type="PANTHER" id="PTHR42685">
    <property type="entry name" value="GERANYLGERANYL DIPHOSPHATE REDUCTASE"/>
    <property type="match status" value="1"/>
</dbReference>
<dbReference type="eggNOG" id="COG0654">
    <property type="taxonomic scope" value="Bacteria"/>
</dbReference>